<evidence type="ECO:0000313" key="2">
    <source>
        <dbReference type="EMBL" id="OSD07020.1"/>
    </source>
</evidence>
<organism evidence="2 3">
    <name type="scientific">Trametes coccinea (strain BRFM310)</name>
    <name type="common">Pycnoporus coccineus</name>
    <dbReference type="NCBI Taxonomy" id="1353009"/>
    <lineage>
        <taxon>Eukaryota</taxon>
        <taxon>Fungi</taxon>
        <taxon>Dikarya</taxon>
        <taxon>Basidiomycota</taxon>
        <taxon>Agaricomycotina</taxon>
        <taxon>Agaricomycetes</taxon>
        <taxon>Polyporales</taxon>
        <taxon>Polyporaceae</taxon>
        <taxon>Trametes</taxon>
    </lineage>
</organism>
<evidence type="ECO:0008006" key="4">
    <source>
        <dbReference type="Google" id="ProtNLM"/>
    </source>
</evidence>
<dbReference type="AlphaFoldDB" id="A0A1Y2J0T5"/>
<evidence type="ECO:0000313" key="3">
    <source>
        <dbReference type="Proteomes" id="UP000193067"/>
    </source>
</evidence>
<reference evidence="2 3" key="1">
    <citation type="journal article" date="2015" name="Biotechnol. Biofuels">
        <title>Enhanced degradation of softwood versus hardwood by the white-rot fungus Pycnoporus coccineus.</title>
        <authorList>
            <person name="Couturier M."/>
            <person name="Navarro D."/>
            <person name="Chevret D."/>
            <person name="Henrissat B."/>
            <person name="Piumi F."/>
            <person name="Ruiz-Duenas F.J."/>
            <person name="Martinez A.T."/>
            <person name="Grigoriev I.V."/>
            <person name="Riley R."/>
            <person name="Lipzen A."/>
            <person name="Berrin J.G."/>
            <person name="Master E.R."/>
            <person name="Rosso M.N."/>
        </authorList>
    </citation>
    <scope>NUCLEOTIDE SEQUENCE [LARGE SCALE GENOMIC DNA]</scope>
    <source>
        <strain evidence="2 3">BRFM310</strain>
    </source>
</reference>
<dbReference type="EMBL" id="KZ084089">
    <property type="protein sequence ID" value="OSD07020.1"/>
    <property type="molecule type" value="Genomic_DNA"/>
</dbReference>
<keyword evidence="3" id="KW-1185">Reference proteome</keyword>
<name>A0A1Y2J0T5_TRAC3</name>
<gene>
    <name evidence="2" type="ORF">PYCCODRAFT_787679</name>
</gene>
<sequence>MCPPPILTTTLLCPPVALSFAACVNARVLRQYCSALAIDASTTRETVDHIVPRIHASRRPQSFVQRPEVARPLCLPARPSKPASAQRLSAPSSKRAPLMFSFLHWPSPFRRTT</sequence>
<proteinExistence type="predicted"/>
<evidence type="ECO:0000256" key="1">
    <source>
        <dbReference type="SAM" id="SignalP"/>
    </source>
</evidence>
<accession>A0A1Y2J0T5</accession>
<keyword evidence="1" id="KW-0732">Signal</keyword>
<protein>
    <recommendedName>
        <fullName evidence="4">Secreted protein</fullName>
    </recommendedName>
</protein>
<feature type="signal peptide" evidence="1">
    <location>
        <begin position="1"/>
        <end position="26"/>
    </location>
</feature>
<feature type="chain" id="PRO_5013254507" description="Secreted protein" evidence="1">
    <location>
        <begin position="27"/>
        <end position="113"/>
    </location>
</feature>
<dbReference type="Proteomes" id="UP000193067">
    <property type="component" value="Unassembled WGS sequence"/>
</dbReference>